<feature type="domain" description="BHLH" evidence="8">
    <location>
        <begin position="355"/>
        <end position="437"/>
    </location>
</feature>
<keyword evidence="3" id="KW-0238">DNA-binding</keyword>
<dbReference type="PANTHER" id="PTHR16223">
    <property type="entry name" value="TRANSCRIPTION FACTOR BHLH83-RELATED"/>
    <property type="match status" value="1"/>
</dbReference>
<proteinExistence type="predicted"/>
<evidence type="ECO:0000256" key="2">
    <source>
        <dbReference type="ARBA" id="ARBA00023015"/>
    </source>
</evidence>
<dbReference type="InterPro" id="IPR045843">
    <property type="entry name" value="IND-like"/>
</dbReference>
<dbReference type="PANTHER" id="PTHR16223:SF349">
    <property type="entry name" value="OS09G0487900 PROTEIN"/>
    <property type="match status" value="1"/>
</dbReference>
<feature type="region of interest" description="Disordered" evidence="6">
    <location>
        <begin position="1"/>
        <end position="28"/>
    </location>
</feature>
<dbReference type="GO" id="GO:0046983">
    <property type="term" value="F:protein dimerization activity"/>
    <property type="evidence" value="ECO:0007669"/>
    <property type="project" value="InterPro"/>
</dbReference>
<evidence type="ECO:0000256" key="7">
    <source>
        <dbReference type="SAM" id="Phobius"/>
    </source>
</evidence>
<feature type="compositionally biased region" description="Low complexity" evidence="6">
    <location>
        <begin position="1"/>
        <end position="22"/>
    </location>
</feature>
<dbReference type="GO" id="GO:0000978">
    <property type="term" value="F:RNA polymerase II cis-regulatory region sequence-specific DNA binding"/>
    <property type="evidence" value="ECO:0007669"/>
    <property type="project" value="TreeGrafter"/>
</dbReference>
<dbReference type="InterPro" id="IPR011598">
    <property type="entry name" value="bHLH_dom"/>
</dbReference>
<evidence type="ECO:0000256" key="6">
    <source>
        <dbReference type="SAM" id="MobiDB-lite"/>
    </source>
</evidence>
<sequence>MNHYQHQQQQMRENMQMQMQQQVSSGLTRYRSAPSSYLTSILDSTSSSGGFGGDDFDQIFNTRASSPERQQIFPRFMNSADTIKQNYSSNMNLQSQSQLVPPIKNETEVYQPQQQLQRQQSNDYSSVSQMTYQSHNSGDSSSGMDNCSSRLYGSINSDHVVHMSMDGGGRNSNLIRQSSSPAGLFANINIDNDFGAMRSIGNFAAVNSASAEASSFSASRFKNQMVFPSMNPSSTGMMTPISEIGSKSFGESRPGDRHFQEDCANDDDYITGFPVVSWNDSSILSDDFVKGLGDDDTKTFSNINASDDQNSEGGNPPTTLLSHHLSLHSSSTKISAMEKMLQDSVPCKIRAKRGCATHPRSVAERVRRTRISERMRKLQELVPNMERVKPLITLSVLIANQYIVQFLLLLFLRMFLSSQQTSTSDMLDLAVGYIKDLQTQVKTLSDKRAKCSCLAKQKS</sequence>
<dbReference type="Pfam" id="PF00010">
    <property type="entry name" value="HLH"/>
    <property type="match status" value="1"/>
</dbReference>
<keyword evidence="10" id="KW-1185">Reference proteome</keyword>
<feature type="compositionally biased region" description="Polar residues" evidence="6">
    <location>
        <begin position="300"/>
        <end position="317"/>
    </location>
</feature>
<protein>
    <submittedName>
        <fullName evidence="9">Transcription factor bHLH122-like</fullName>
    </submittedName>
</protein>
<feature type="transmembrane region" description="Helical" evidence="7">
    <location>
        <begin position="391"/>
        <end position="412"/>
    </location>
</feature>
<feature type="region of interest" description="Disordered" evidence="6">
    <location>
        <begin position="108"/>
        <end position="145"/>
    </location>
</feature>
<dbReference type="GO" id="GO:0000981">
    <property type="term" value="F:DNA-binding transcription factor activity, RNA polymerase II-specific"/>
    <property type="evidence" value="ECO:0007669"/>
    <property type="project" value="TreeGrafter"/>
</dbReference>
<dbReference type="EMBL" id="CACTIH010007458">
    <property type="protein sequence ID" value="CAA3013924.1"/>
    <property type="molecule type" value="Genomic_DNA"/>
</dbReference>
<feature type="compositionally biased region" description="Low complexity" evidence="6">
    <location>
        <begin position="111"/>
        <end position="120"/>
    </location>
</feature>
<evidence type="ECO:0000256" key="5">
    <source>
        <dbReference type="ARBA" id="ARBA00023242"/>
    </source>
</evidence>
<dbReference type="GO" id="GO:0005634">
    <property type="term" value="C:nucleus"/>
    <property type="evidence" value="ECO:0007669"/>
    <property type="project" value="UniProtKB-SubCell"/>
</dbReference>
<dbReference type="Gene3D" id="4.10.280.10">
    <property type="entry name" value="Helix-loop-helix DNA-binding domain"/>
    <property type="match status" value="1"/>
</dbReference>
<accession>A0A8S0U551</accession>
<evidence type="ECO:0000256" key="3">
    <source>
        <dbReference type="ARBA" id="ARBA00023125"/>
    </source>
</evidence>
<dbReference type="InterPro" id="IPR036638">
    <property type="entry name" value="HLH_DNA-bd_sf"/>
</dbReference>
<dbReference type="CDD" id="cd11393">
    <property type="entry name" value="bHLH_AtbHLH_like"/>
    <property type="match status" value="1"/>
</dbReference>
<dbReference type="SUPFAM" id="SSF47459">
    <property type="entry name" value="HLH, helix-loop-helix DNA-binding domain"/>
    <property type="match status" value="1"/>
</dbReference>
<evidence type="ECO:0000259" key="8">
    <source>
        <dbReference type="PROSITE" id="PS50888"/>
    </source>
</evidence>
<reference evidence="9 10" key="1">
    <citation type="submission" date="2019-12" db="EMBL/GenBank/DDBJ databases">
        <authorList>
            <person name="Alioto T."/>
            <person name="Alioto T."/>
            <person name="Gomez Garrido J."/>
        </authorList>
    </citation>
    <scope>NUCLEOTIDE SEQUENCE [LARGE SCALE GENOMIC DNA]</scope>
</reference>
<name>A0A8S0U551_OLEEU</name>
<dbReference type="SMART" id="SM00353">
    <property type="entry name" value="HLH"/>
    <property type="match status" value="1"/>
</dbReference>
<gene>
    <name evidence="9" type="ORF">OLEA9_A067670</name>
</gene>
<dbReference type="AlphaFoldDB" id="A0A8S0U551"/>
<keyword evidence="7" id="KW-1133">Transmembrane helix</keyword>
<evidence type="ECO:0000313" key="10">
    <source>
        <dbReference type="Proteomes" id="UP000594638"/>
    </source>
</evidence>
<evidence type="ECO:0000256" key="1">
    <source>
        <dbReference type="ARBA" id="ARBA00004123"/>
    </source>
</evidence>
<keyword evidence="4" id="KW-0804">Transcription</keyword>
<keyword evidence="7" id="KW-0812">Transmembrane</keyword>
<dbReference type="OrthoDB" id="2019494at2759"/>
<dbReference type="InterPro" id="IPR045239">
    <property type="entry name" value="bHLH95_bHLH"/>
</dbReference>
<dbReference type="Proteomes" id="UP000594638">
    <property type="component" value="Unassembled WGS sequence"/>
</dbReference>
<keyword evidence="7" id="KW-0472">Membrane</keyword>
<dbReference type="Gramene" id="OE9A067670T3">
    <property type="protein sequence ID" value="OE9A067670C3"/>
    <property type="gene ID" value="OE9A067670"/>
</dbReference>
<dbReference type="PROSITE" id="PS50888">
    <property type="entry name" value="BHLH"/>
    <property type="match status" value="1"/>
</dbReference>
<keyword evidence="2" id="KW-0805">Transcription regulation</keyword>
<evidence type="ECO:0000256" key="4">
    <source>
        <dbReference type="ARBA" id="ARBA00023163"/>
    </source>
</evidence>
<keyword evidence="5" id="KW-0539">Nucleus</keyword>
<organism evidence="9 10">
    <name type="scientific">Olea europaea subsp. europaea</name>
    <dbReference type="NCBI Taxonomy" id="158383"/>
    <lineage>
        <taxon>Eukaryota</taxon>
        <taxon>Viridiplantae</taxon>
        <taxon>Streptophyta</taxon>
        <taxon>Embryophyta</taxon>
        <taxon>Tracheophyta</taxon>
        <taxon>Spermatophyta</taxon>
        <taxon>Magnoliopsida</taxon>
        <taxon>eudicotyledons</taxon>
        <taxon>Gunneridae</taxon>
        <taxon>Pentapetalae</taxon>
        <taxon>asterids</taxon>
        <taxon>lamiids</taxon>
        <taxon>Lamiales</taxon>
        <taxon>Oleaceae</taxon>
        <taxon>Oleeae</taxon>
        <taxon>Olea</taxon>
    </lineage>
</organism>
<evidence type="ECO:0000313" key="9">
    <source>
        <dbReference type="EMBL" id="CAA3013924.1"/>
    </source>
</evidence>
<feature type="compositionally biased region" description="Polar residues" evidence="6">
    <location>
        <begin position="121"/>
        <end position="145"/>
    </location>
</feature>
<comment type="caution">
    <text evidence="9">The sequence shown here is derived from an EMBL/GenBank/DDBJ whole genome shotgun (WGS) entry which is preliminary data.</text>
</comment>
<comment type="subcellular location">
    <subcellularLocation>
        <location evidence="1">Nucleus</location>
    </subcellularLocation>
</comment>
<feature type="region of interest" description="Disordered" evidence="6">
    <location>
        <begin position="300"/>
        <end position="321"/>
    </location>
</feature>